<dbReference type="AlphaFoldDB" id="A0A1E3P0X4"/>
<dbReference type="Proteomes" id="UP000094112">
    <property type="component" value="Unassembled WGS sequence"/>
</dbReference>
<dbReference type="GO" id="GO:0140588">
    <property type="term" value="P:chromatin looping"/>
    <property type="evidence" value="ECO:0007669"/>
    <property type="project" value="EnsemblFungi"/>
</dbReference>
<evidence type="ECO:0000313" key="2">
    <source>
        <dbReference type="EMBL" id="ODQ58572.1"/>
    </source>
</evidence>
<dbReference type="GO" id="GO:0007076">
    <property type="term" value="P:mitotic chromosome condensation"/>
    <property type="evidence" value="ECO:0007669"/>
    <property type="project" value="EnsemblFungi"/>
</dbReference>
<dbReference type="CDD" id="cd04301">
    <property type="entry name" value="NAT_SF"/>
    <property type="match status" value="1"/>
</dbReference>
<dbReference type="STRING" id="683960.A0A1E3P0X4"/>
<dbReference type="EMBL" id="KV454211">
    <property type="protein sequence ID" value="ODQ58572.1"/>
    <property type="molecule type" value="Genomic_DNA"/>
</dbReference>
<dbReference type="OrthoDB" id="428854at2759"/>
<dbReference type="GO" id="GO:0070058">
    <property type="term" value="P:tRNA gene clustering"/>
    <property type="evidence" value="ECO:0007669"/>
    <property type="project" value="EnsemblFungi"/>
</dbReference>
<dbReference type="GO" id="GO:0003682">
    <property type="term" value="F:chromatin binding"/>
    <property type="evidence" value="ECO:0007669"/>
    <property type="project" value="EnsemblFungi"/>
</dbReference>
<dbReference type="InterPro" id="IPR000182">
    <property type="entry name" value="GNAT_dom"/>
</dbReference>
<dbReference type="GO" id="GO:0043596">
    <property type="term" value="C:nuclear replication fork"/>
    <property type="evidence" value="ECO:0007669"/>
    <property type="project" value="EnsemblFungi"/>
</dbReference>
<sequence>MSYLKNVQSDIKIHHKYHQKCLNGRDWSENWGEKLVSFGSNQYICCVNPKNLPETKAALELLEIVNRDLNAPDDNEFWMKNEDLGKVFVYVKDKRAIGIVSIERIKSGKWFSVDDGKVVSKIDVELLAGISRIYVSKNFRRSGIALHLLQTSQKHLIYGLIVPKSKYGWSQPSSSGGKLAKQFNGVKHKSGKILIPVYT</sequence>
<dbReference type="RefSeq" id="XP_019037779.1">
    <property type="nucleotide sequence ID" value="XM_019181899.1"/>
</dbReference>
<dbReference type="InterPro" id="IPR016181">
    <property type="entry name" value="Acyl_CoA_acyltransferase"/>
</dbReference>
<dbReference type="GO" id="GO:0061733">
    <property type="term" value="F:protein-lysine-acetyltransferase activity"/>
    <property type="evidence" value="ECO:0007669"/>
    <property type="project" value="TreeGrafter"/>
</dbReference>
<dbReference type="GO" id="GO:0006260">
    <property type="term" value="P:DNA replication"/>
    <property type="evidence" value="ECO:0007669"/>
    <property type="project" value="EnsemblFungi"/>
</dbReference>
<dbReference type="GO" id="GO:0000785">
    <property type="term" value="C:chromatin"/>
    <property type="evidence" value="ECO:0007669"/>
    <property type="project" value="EnsemblFungi"/>
</dbReference>
<evidence type="ECO:0000313" key="3">
    <source>
        <dbReference type="Proteomes" id="UP000094112"/>
    </source>
</evidence>
<gene>
    <name evidence="2" type="ORF">WICANDRAFT_31917</name>
</gene>
<dbReference type="PANTHER" id="PTHR45884">
    <property type="entry name" value="N-ACETYLTRANSFERASE ECO"/>
    <property type="match status" value="1"/>
</dbReference>
<keyword evidence="3" id="KW-1185">Reference proteome</keyword>
<dbReference type="PROSITE" id="PS51186">
    <property type="entry name" value="GNAT"/>
    <property type="match status" value="1"/>
</dbReference>
<dbReference type="Pfam" id="PF13880">
    <property type="entry name" value="Acetyltransf_13"/>
    <property type="match status" value="1"/>
</dbReference>
<dbReference type="GO" id="GO:0032200">
    <property type="term" value="P:telomere organization"/>
    <property type="evidence" value="ECO:0007669"/>
    <property type="project" value="EnsemblFungi"/>
</dbReference>
<organism evidence="2 3">
    <name type="scientific">Wickerhamomyces anomalus (strain ATCC 58044 / CBS 1984 / NCYC 433 / NRRL Y-366-8)</name>
    <name type="common">Yeast</name>
    <name type="synonym">Hansenula anomala</name>
    <dbReference type="NCBI Taxonomy" id="683960"/>
    <lineage>
        <taxon>Eukaryota</taxon>
        <taxon>Fungi</taxon>
        <taxon>Dikarya</taxon>
        <taxon>Ascomycota</taxon>
        <taxon>Saccharomycotina</taxon>
        <taxon>Saccharomycetes</taxon>
        <taxon>Phaffomycetales</taxon>
        <taxon>Wickerhamomycetaceae</taxon>
        <taxon>Wickerhamomyces</taxon>
    </lineage>
</organism>
<dbReference type="GO" id="GO:0007088">
    <property type="term" value="P:regulation of mitotic nuclear division"/>
    <property type="evidence" value="ECO:0007669"/>
    <property type="project" value="EnsemblFungi"/>
</dbReference>
<dbReference type="InterPro" id="IPR028009">
    <property type="entry name" value="ESCO_Acetyltransf_dom"/>
</dbReference>
<protein>
    <recommendedName>
        <fullName evidence="1">N-acetyltransferase domain-containing protein</fullName>
    </recommendedName>
</protein>
<accession>A0A1E3P0X4</accession>
<dbReference type="PANTHER" id="PTHR45884:SF2">
    <property type="entry name" value="N-ACETYLTRANSFERASE ECO"/>
    <property type="match status" value="1"/>
</dbReference>
<dbReference type="Gene3D" id="3.40.630.30">
    <property type="match status" value="1"/>
</dbReference>
<dbReference type="GO" id="GO:0006302">
    <property type="term" value="P:double-strand break repair"/>
    <property type="evidence" value="ECO:0007669"/>
    <property type="project" value="EnsemblFungi"/>
</dbReference>
<feature type="domain" description="N-acetyltransferase" evidence="1">
    <location>
        <begin position="47"/>
        <end position="196"/>
    </location>
</feature>
<proteinExistence type="predicted"/>
<dbReference type="GeneID" id="30199145"/>
<evidence type="ECO:0000259" key="1">
    <source>
        <dbReference type="PROSITE" id="PS51186"/>
    </source>
</evidence>
<reference evidence="2 3" key="1">
    <citation type="journal article" date="2016" name="Proc. Natl. Acad. Sci. U.S.A.">
        <title>Comparative genomics of biotechnologically important yeasts.</title>
        <authorList>
            <person name="Riley R."/>
            <person name="Haridas S."/>
            <person name="Wolfe K.H."/>
            <person name="Lopes M.R."/>
            <person name="Hittinger C.T."/>
            <person name="Goeker M."/>
            <person name="Salamov A.A."/>
            <person name="Wisecaver J.H."/>
            <person name="Long T.M."/>
            <person name="Calvey C.H."/>
            <person name="Aerts A.L."/>
            <person name="Barry K.W."/>
            <person name="Choi C."/>
            <person name="Clum A."/>
            <person name="Coughlan A.Y."/>
            <person name="Deshpande S."/>
            <person name="Douglass A.P."/>
            <person name="Hanson S.J."/>
            <person name="Klenk H.-P."/>
            <person name="LaButti K.M."/>
            <person name="Lapidus A."/>
            <person name="Lindquist E.A."/>
            <person name="Lipzen A.M."/>
            <person name="Meier-Kolthoff J.P."/>
            <person name="Ohm R.A."/>
            <person name="Otillar R.P."/>
            <person name="Pangilinan J.L."/>
            <person name="Peng Y."/>
            <person name="Rokas A."/>
            <person name="Rosa C.A."/>
            <person name="Scheuner C."/>
            <person name="Sibirny A.A."/>
            <person name="Slot J.C."/>
            <person name="Stielow J.B."/>
            <person name="Sun H."/>
            <person name="Kurtzman C.P."/>
            <person name="Blackwell M."/>
            <person name="Grigoriev I.V."/>
            <person name="Jeffries T.W."/>
        </authorList>
    </citation>
    <scope>NUCLEOTIDE SEQUENCE [LARGE SCALE GENOMIC DNA]</scope>
    <source>
        <strain evidence="3">ATCC 58044 / CBS 1984 / NCYC 433 / NRRL Y-366-8</strain>
    </source>
</reference>
<dbReference type="SUPFAM" id="SSF55729">
    <property type="entry name" value="Acyl-CoA N-acyltransferases (Nat)"/>
    <property type="match status" value="1"/>
</dbReference>
<dbReference type="GO" id="GO:0034087">
    <property type="term" value="P:establishment of mitotic sister chromatid cohesion"/>
    <property type="evidence" value="ECO:0007669"/>
    <property type="project" value="EnsemblFungi"/>
</dbReference>
<name>A0A1E3P0X4_WICAA</name>
<dbReference type="GO" id="GO:0034089">
    <property type="term" value="P:establishment of meiotic sister chromatid cohesion"/>
    <property type="evidence" value="ECO:0007669"/>
    <property type="project" value="EnsemblFungi"/>
</dbReference>